<sequence>MEKEILVSDVIRDIFERKAHEAYYGEEVTQLQHAVQAYQLAKEKNADLELCIGAFLHDIGHMIDEDTEELGAIHHEQGGATWLAENGFSERIVAVAGEHVNAKRYLCYKYLSYRAKLSEASKATLILQGGIMKPSEAAVFQEHPYFDDIILVRLWDEQAKDKNKEPINTEIIYNQIDQLFQ</sequence>
<dbReference type="OrthoDB" id="823268at2"/>
<dbReference type="Pfam" id="PF01966">
    <property type="entry name" value="HD"/>
    <property type="match status" value="1"/>
</dbReference>
<gene>
    <name evidence="2" type="ORF">DJ013_20145</name>
</gene>
<dbReference type="Gene3D" id="1.10.3210.10">
    <property type="entry name" value="Hypothetical protein af1432"/>
    <property type="match status" value="1"/>
</dbReference>
<protein>
    <submittedName>
        <fullName evidence="2">Phosphohydrolase</fullName>
    </submittedName>
</protein>
<dbReference type="PANTHER" id="PTHR40202">
    <property type="match status" value="1"/>
</dbReference>
<dbReference type="NCBIfam" id="TIGR00277">
    <property type="entry name" value="HDIG"/>
    <property type="match status" value="1"/>
</dbReference>
<dbReference type="EMBL" id="CP029480">
    <property type="protein sequence ID" value="AWW00358.1"/>
    <property type="molecule type" value="Genomic_DNA"/>
</dbReference>
<proteinExistence type="predicted"/>
<dbReference type="PANTHER" id="PTHR40202:SF1">
    <property type="entry name" value="HD DOMAIN-CONTAINING PROTEIN"/>
    <property type="match status" value="1"/>
</dbReference>
<keyword evidence="3" id="KW-1185">Reference proteome</keyword>
<dbReference type="SUPFAM" id="SSF109604">
    <property type="entry name" value="HD-domain/PDEase-like"/>
    <property type="match status" value="1"/>
</dbReference>
<evidence type="ECO:0000259" key="1">
    <source>
        <dbReference type="Pfam" id="PF01966"/>
    </source>
</evidence>
<dbReference type="RefSeq" id="WP_111373724.1">
    <property type="nucleotide sequence ID" value="NZ_CP029480.1"/>
</dbReference>
<reference evidence="2 3" key="1">
    <citation type="submission" date="2018-05" db="EMBL/GenBank/DDBJ databases">
        <title>Complete genome sequence of Arcticibacterium luteifluviistationis SM1504T, a cytophagaceae bacterium isolated from Arctic surface seawater.</title>
        <authorList>
            <person name="Li Y."/>
            <person name="Qin Q.-L."/>
        </authorList>
    </citation>
    <scope>NUCLEOTIDE SEQUENCE [LARGE SCALE GENOMIC DNA]</scope>
    <source>
        <strain evidence="2 3">SM1504</strain>
    </source>
</reference>
<dbReference type="GO" id="GO:0016787">
    <property type="term" value="F:hydrolase activity"/>
    <property type="evidence" value="ECO:0007669"/>
    <property type="project" value="UniProtKB-KW"/>
</dbReference>
<evidence type="ECO:0000313" key="2">
    <source>
        <dbReference type="EMBL" id="AWW00358.1"/>
    </source>
</evidence>
<dbReference type="Proteomes" id="UP000249873">
    <property type="component" value="Chromosome"/>
</dbReference>
<evidence type="ECO:0000313" key="3">
    <source>
        <dbReference type="Proteomes" id="UP000249873"/>
    </source>
</evidence>
<keyword evidence="2" id="KW-0378">Hydrolase</keyword>
<dbReference type="InterPro" id="IPR006675">
    <property type="entry name" value="HDIG_dom"/>
</dbReference>
<accession>A0A2Z4GH02</accession>
<dbReference type="InterPro" id="IPR006674">
    <property type="entry name" value="HD_domain"/>
</dbReference>
<dbReference type="KEGG" id="als:DJ013_20145"/>
<dbReference type="AlphaFoldDB" id="A0A2Z4GH02"/>
<dbReference type="InterPro" id="IPR052567">
    <property type="entry name" value="OP_Dioxygenase"/>
</dbReference>
<feature type="domain" description="HD" evidence="1">
    <location>
        <begin position="32"/>
        <end position="104"/>
    </location>
</feature>
<name>A0A2Z4GH02_9BACT</name>
<organism evidence="2 3">
    <name type="scientific">Arcticibacterium luteifluviistationis</name>
    <dbReference type="NCBI Taxonomy" id="1784714"/>
    <lineage>
        <taxon>Bacteria</taxon>
        <taxon>Pseudomonadati</taxon>
        <taxon>Bacteroidota</taxon>
        <taxon>Cytophagia</taxon>
        <taxon>Cytophagales</taxon>
        <taxon>Leadbetterellaceae</taxon>
        <taxon>Arcticibacterium</taxon>
    </lineage>
</organism>